<dbReference type="InterPro" id="IPR025309">
    <property type="entry name" value="KTSC_dom"/>
</dbReference>
<dbReference type="RefSeq" id="WP_249334606.1">
    <property type="nucleotide sequence ID" value="NZ_JACRSY010000063.1"/>
</dbReference>
<accession>A0A926IG61</accession>
<name>A0A926IG61_9FIRM</name>
<organism evidence="2 3">
    <name type="scientific">Zhenhengia yiwuensis</name>
    <dbReference type="NCBI Taxonomy" id="2763666"/>
    <lineage>
        <taxon>Bacteria</taxon>
        <taxon>Bacillati</taxon>
        <taxon>Bacillota</taxon>
        <taxon>Clostridia</taxon>
        <taxon>Lachnospirales</taxon>
        <taxon>Lachnospiraceae</taxon>
        <taxon>Zhenhengia</taxon>
    </lineage>
</organism>
<feature type="domain" description="KTSC" evidence="1">
    <location>
        <begin position="7"/>
        <end position="55"/>
    </location>
</feature>
<protein>
    <submittedName>
        <fullName evidence="2">KTSC domain-containing protein</fullName>
    </submittedName>
</protein>
<evidence type="ECO:0000259" key="1">
    <source>
        <dbReference type="Pfam" id="PF13619"/>
    </source>
</evidence>
<dbReference type="AlphaFoldDB" id="A0A926IG61"/>
<reference evidence="2" key="1">
    <citation type="submission" date="2020-08" db="EMBL/GenBank/DDBJ databases">
        <title>Genome public.</title>
        <authorList>
            <person name="Liu C."/>
            <person name="Sun Q."/>
        </authorList>
    </citation>
    <scope>NUCLEOTIDE SEQUENCE</scope>
    <source>
        <strain evidence="2">NSJ-12</strain>
    </source>
</reference>
<dbReference type="Pfam" id="PF13619">
    <property type="entry name" value="KTSC"/>
    <property type="match status" value="1"/>
</dbReference>
<comment type="caution">
    <text evidence="2">The sequence shown here is derived from an EMBL/GenBank/DDBJ whole genome shotgun (WGS) entry which is preliminary data.</text>
</comment>
<dbReference type="Proteomes" id="UP000655830">
    <property type="component" value="Unassembled WGS sequence"/>
</dbReference>
<proteinExistence type="predicted"/>
<gene>
    <name evidence="2" type="ORF">H8718_19135</name>
</gene>
<evidence type="ECO:0000313" key="2">
    <source>
        <dbReference type="EMBL" id="MBC8581603.1"/>
    </source>
</evidence>
<dbReference type="EMBL" id="JACRSY010000063">
    <property type="protein sequence ID" value="MBC8581603.1"/>
    <property type="molecule type" value="Genomic_DNA"/>
</dbReference>
<sequence>MQRIPVSSSRISSVGWENNTLEIQFKKGGAIYQYYNVSKAEYDSFMNSSSLGSALSKLDKVHRYQRIG</sequence>
<evidence type="ECO:0000313" key="3">
    <source>
        <dbReference type="Proteomes" id="UP000655830"/>
    </source>
</evidence>
<keyword evidence="3" id="KW-1185">Reference proteome</keyword>